<evidence type="ECO:0000313" key="3">
    <source>
        <dbReference type="Proteomes" id="UP001213681"/>
    </source>
</evidence>
<keyword evidence="3" id="KW-1185">Reference proteome</keyword>
<proteinExistence type="predicted"/>
<dbReference type="AlphaFoldDB" id="A0AAD6CGV7"/>
<dbReference type="RefSeq" id="XP_056771622.1">
    <property type="nucleotide sequence ID" value="XM_056903855.1"/>
</dbReference>
<reference evidence="2" key="2">
    <citation type="journal article" date="2023" name="IMA Fungus">
        <title>Comparative genomic study of the Penicillium genus elucidates a diverse pangenome and 15 lateral gene transfer events.</title>
        <authorList>
            <person name="Petersen C."/>
            <person name="Sorensen T."/>
            <person name="Nielsen M.R."/>
            <person name="Sondergaard T.E."/>
            <person name="Sorensen J.L."/>
            <person name="Fitzpatrick D.A."/>
            <person name="Frisvad J.C."/>
            <person name="Nielsen K.L."/>
        </authorList>
    </citation>
    <scope>NUCLEOTIDE SEQUENCE</scope>
    <source>
        <strain evidence="2">IBT 16125</strain>
    </source>
</reference>
<feature type="region of interest" description="Disordered" evidence="1">
    <location>
        <begin position="1"/>
        <end position="20"/>
    </location>
</feature>
<dbReference type="Proteomes" id="UP001213681">
    <property type="component" value="Unassembled WGS sequence"/>
</dbReference>
<accession>A0AAD6CGV7</accession>
<sequence>MSQLNSPQGTSTAARPSWQDQLQEPLAWTNVLEDHCRRTKLPPPVFNIVSDRRGRPEWSSRKPTTVHRLLLLSLTADADYPGVGNAGGRTAWSSTVTVQGHNTIAARYWYDGQYINNAKEDAAEVALKTLNQQPGGSTVYAGQLFP</sequence>
<reference evidence="2" key="1">
    <citation type="submission" date="2022-12" db="EMBL/GenBank/DDBJ databases">
        <authorList>
            <person name="Petersen C."/>
        </authorList>
    </citation>
    <scope>NUCLEOTIDE SEQUENCE</scope>
    <source>
        <strain evidence="2">IBT 16125</strain>
    </source>
</reference>
<organism evidence="2 3">
    <name type="scientific">Penicillium daleae</name>
    <dbReference type="NCBI Taxonomy" id="63821"/>
    <lineage>
        <taxon>Eukaryota</taxon>
        <taxon>Fungi</taxon>
        <taxon>Dikarya</taxon>
        <taxon>Ascomycota</taxon>
        <taxon>Pezizomycotina</taxon>
        <taxon>Eurotiomycetes</taxon>
        <taxon>Eurotiomycetidae</taxon>
        <taxon>Eurotiales</taxon>
        <taxon>Aspergillaceae</taxon>
        <taxon>Penicillium</taxon>
    </lineage>
</organism>
<dbReference type="PANTHER" id="PTHR42030:SF1">
    <property type="entry name" value="DRBM DOMAIN-CONTAINING PROTEIN"/>
    <property type="match status" value="1"/>
</dbReference>
<protein>
    <recommendedName>
        <fullName evidence="4">DRBM domain-containing protein</fullName>
    </recommendedName>
</protein>
<dbReference type="GeneID" id="81594098"/>
<dbReference type="EMBL" id="JAPVEA010000001">
    <property type="protein sequence ID" value="KAJ5464775.1"/>
    <property type="molecule type" value="Genomic_DNA"/>
</dbReference>
<dbReference type="PANTHER" id="PTHR42030">
    <property type="entry name" value="DRBM DOMAIN-CONTAINING PROTEIN"/>
    <property type="match status" value="1"/>
</dbReference>
<comment type="caution">
    <text evidence="2">The sequence shown here is derived from an EMBL/GenBank/DDBJ whole genome shotgun (WGS) entry which is preliminary data.</text>
</comment>
<name>A0AAD6CGV7_9EURO</name>
<evidence type="ECO:0008006" key="4">
    <source>
        <dbReference type="Google" id="ProtNLM"/>
    </source>
</evidence>
<evidence type="ECO:0000313" key="2">
    <source>
        <dbReference type="EMBL" id="KAJ5464775.1"/>
    </source>
</evidence>
<gene>
    <name evidence="2" type="ORF">N7458_000461</name>
</gene>
<dbReference type="SUPFAM" id="SSF54768">
    <property type="entry name" value="dsRNA-binding domain-like"/>
    <property type="match status" value="1"/>
</dbReference>
<evidence type="ECO:0000256" key="1">
    <source>
        <dbReference type="SAM" id="MobiDB-lite"/>
    </source>
</evidence>